<keyword evidence="3" id="KW-0547">Nucleotide-binding</keyword>
<evidence type="ECO:0000256" key="2">
    <source>
        <dbReference type="ARBA" id="ARBA00023186"/>
    </source>
</evidence>
<comment type="caution">
    <text evidence="3">Lacks conserved residue(s) required for the propagation of feature annotation.</text>
</comment>
<feature type="binding site" evidence="3">
    <location>
        <begin position="86"/>
        <end position="90"/>
    </location>
    <ligand>
        <name>ATP</name>
        <dbReference type="ChEBI" id="CHEBI:30616"/>
    </ligand>
</feature>
<dbReference type="InterPro" id="IPR027410">
    <property type="entry name" value="TCP-1-like_intermed_sf"/>
</dbReference>
<dbReference type="PRINTS" id="PR00298">
    <property type="entry name" value="CHAPERONIN60"/>
</dbReference>
<comment type="caution">
    <text evidence="8">The sequence shown here is derived from an EMBL/GenBank/DDBJ whole genome shotgun (WGS) entry which is preliminary data.</text>
</comment>
<evidence type="ECO:0000256" key="4">
    <source>
        <dbReference type="RuleBase" id="RU000418"/>
    </source>
</evidence>
<comment type="similarity">
    <text evidence="1 3 4">Belongs to the chaperonin (HSP60) family.</text>
</comment>
<evidence type="ECO:0000256" key="1">
    <source>
        <dbReference type="ARBA" id="ARBA00006607"/>
    </source>
</evidence>
<dbReference type="InterPro" id="IPR001844">
    <property type="entry name" value="Cpn60/GroEL"/>
</dbReference>
<dbReference type="InterPro" id="IPR027409">
    <property type="entry name" value="GroEL-like_apical_dom_sf"/>
</dbReference>
<dbReference type="Proteomes" id="UP000229896">
    <property type="component" value="Unassembled WGS sequence"/>
</dbReference>
<dbReference type="InterPro" id="IPR002423">
    <property type="entry name" value="Cpn60/GroEL/TCP-1"/>
</dbReference>
<dbReference type="SUPFAM" id="SSF48592">
    <property type="entry name" value="GroEL equatorial domain-like"/>
    <property type="match status" value="1"/>
</dbReference>
<feature type="region of interest" description="Disordered" evidence="7">
    <location>
        <begin position="523"/>
        <end position="543"/>
    </location>
</feature>
<gene>
    <name evidence="3 8" type="primary">groL</name>
    <name evidence="3" type="synonym">groEL</name>
    <name evidence="8" type="ORF">COT12_00690</name>
</gene>
<dbReference type="Gene3D" id="1.10.560.10">
    <property type="entry name" value="GroEL-like equatorial domain"/>
    <property type="match status" value="1"/>
</dbReference>
<dbReference type="NCBIfam" id="NF009489">
    <property type="entry name" value="PRK12851.1"/>
    <property type="match status" value="1"/>
</dbReference>
<feature type="binding site" evidence="3">
    <location>
        <begin position="477"/>
        <end position="479"/>
    </location>
    <ligand>
        <name>ATP</name>
        <dbReference type="ChEBI" id="CHEBI:30616"/>
    </ligand>
</feature>
<feature type="binding site" evidence="3">
    <location>
        <position position="493"/>
    </location>
    <ligand>
        <name>ATP</name>
        <dbReference type="ChEBI" id="CHEBI:30616"/>
    </ligand>
</feature>
<dbReference type="InterPro" id="IPR027413">
    <property type="entry name" value="GROEL-like_equatorial_sf"/>
</dbReference>
<dbReference type="GO" id="GO:0140662">
    <property type="term" value="F:ATP-dependent protein folding chaperone"/>
    <property type="evidence" value="ECO:0007669"/>
    <property type="project" value="InterPro"/>
</dbReference>
<dbReference type="GO" id="GO:0016853">
    <property type="term" value="F:isomerase activity"/>
    <property type="evidence" value="ECO:0007669"/>
    <property type="project" value="UniProtKB-KW"/>
</dbReference>
<reference evidence="9" key="1">
    <citation type="submission" date="2017-09" db="EMBL/GenBank/DDBJ databases">
        <title>Depth-based differentiation of microbial function through sediment-hosted aquifers and enrichment of novel symbionts in the deep terrestrial subsurface.</title>
        <authorList>
            <person name="Probst A.J."/>
            <person name="Ladd B."/>
            <person name="Jarett J.K."/>
            <person name="Geller-Mcgrath D.E."/>
            <person name="Sieber C.M.K."/>
            <person name="Emerson J.B."/>
            <person name="Anantharaman K."/>
            <person name="Thomas B.C."/>
            <person name="Malmstrom R."/>
            <person name="Stieglmeier M."/>
            <person name="Klingl A."/>
            <person name="Woyke T."/>
            <person name="Ryan C.M."/>
            <person name="Banfield J.F."/>
        </authorList>
    </citation>
    <scope>NUCLEOTIDE SEQUENCE [LARGE SCALE GENOMIC DNA]</scope>
</reference>
<keyword evidence="6" id="KW-0175">Coiled coil</keyword>
<dbReference type="PANTHER" id="PTHR45633">
    <property type="entry name" value="60 KDA HEAT SHOCK PROTEIN, MITOCHONDRIAL"/>
    <property type="match status" value="1"/>
</dbReference>
<dbReference type="NCBIfam" id="TIGR02348">
    <property type="entry name" value="GroEL"/>
    <property type="match status" value="1"/>
</dbReference>
<evidence type="ECO:0000256" key="6">
    <source>
        <dbReference type="SAM" id="Coils"/>
    </source>
</evidence>
<dbReference type="AlphaFoldDB" id="A0A2M6YCT1"/>
<protein>
    <recommendedName>
        <fullName evidence="3">Chaperonin GroEL</fullName>
        <ecNumber evidence="3">5.6.1.7</ecNumber>
    </recommendedName>
    <alternativeName>
        <fullName evidence="3">60 kDa chaperonin</fullName>
    </alternativeName>
    <alternativeName>
        <fullName evidence="3">Chaperonin-60</fullName>
        <shortName evidence="3">Cpn60</shortName>
    </alternativeName>
</protein>
<evidence type="ECO:0000313" key="9">
    <source>
        <dbReference type="Proteomes" id="UP000229896"/>
    </source>
</evidence>
<keyword evidence="3" id="KW-0067">ATP-binding</keyword>
<sequence>MSKLIKFNEDARKSLQNGVNALADTVKVTIGPRGRNVVLDKGFGAPTITNDGVTIAKEIDLEDKFEDMGAQLIKEVAQKTNDVAGDGTTTATILAQAMINSGLKNVAAGANPMSIRHGIEKAVVVVVEAIKKNSKDVAGKSEIAQVASISAADEEVGSLIAEVMDEIGKDGVITVEESNTFGLEREVVEGMQFDSGYISPYMITDTTRMESVFENPKILLTDKKISSIQDILPLLESLAQSGTKELVIVAEDVDGEALTTLVLNKLRGSFSVLAVKTPGFGDRRSAMLEDIAILTGGQVVSEQTAGKINETTIEMLGSARKLVADKDKTTIVDGKGDKAKIKARIEAIKKQAEASKSDYDREKMEERMAKLSGGVGVIKVGAATEVELKERKHRIEDAVAATKAATLEGIVAGGGAALVDAIPAISELQLEGDEAVGVEIVKRSLEEPMRMIAQNAGVDGGVVIEKVRNMEAGEGYNAATGEYGDMIKFGIIDPAKVTRNALQNAASVAAMFLTMEVAVAEKPEKKDQMPPMGGGMDPSMMGM</sequence>
<comment type="subunit">
    <text evidence="3 5">Forms a cylinder of 14 subunits composed of two heptameric rings stacked back-to-back. Interacts with the co-chaperonin GroES.</text>
</comment>
<comment type="subcellular location">
    <subcellularLocation>
        <location evidence="3">Cytoplasm</location>
    </subcellularLocation>
</comment>
<dbReference type="Pfam" id="PF00118">
    <property type="entry name" value="Cpn60_TCP1"/>
    <property type="match status" value="1"/>
</dbReference>
<dbReference type="GO" id="GO:0051082">
    <property type="term" value="F:unfolded protein binding"/>
    <property type="evidence" value="ECO:0007669"/>
    <property type="project" value="UniProtKB-UniRule"/>
</dbReference>
<dbReference type="GO" id="GO:0005737">
    <property type="term" value="C:cytoplasm"/>
    <property type="evidence" value="ECO:0007669"/>
    <property type="project" value="UniProtKB-SubCell"/>
</dbReference>
<dbReference type="EC" id="5.6.1.7" evidence="3"/>
<accession>A0A2M6YCT1</accession>
<dbReference type="SUPFAM" id="SSF54849">
    <property type="entry name" value="GroEL-intermediate domain like"/>
    <property type="match status" value="1"/>
</dbReference>
<feature type="coiled-coil region" evidence="6">
    <location>
        <begin position="338"/>
        <end position="365"/>
    </location>
</feature>
<evidence type="ECO:0000256" key="3">
    <source>
        <dbReference type="HAMAP-Rule" id="MF_00600"/>
    </source>
</evidence>
<evidence type="ECO:0000256" key="5">
    <source>
        <dbReference type="RuleBase" id="RU000419"/>
    </source>
</evidence>
<dbReference type="NCBIfam" id="NF000592">
    <property type="entry name" value="PRK00013.1"/>
    <property type="match status" value="1"/>
</dbReference>
<dbReference type="GO" id="GO:0042026">
    <property type="term" value="P:protein refolding"/>
    <property type="evidence" value="ECO:0007669"/>
    <property type="project" value="UniProtKB-UniRule"/>
</dbReference>
<dbReference type="Gene3D" id="3.50.7.10">
    <property type="entry name" value="GroEL"/>
    <property type="match status" value="1"/>
</dbReference>
<comment type="function">
    <text evidence="3 5">Together with its co-chaperonin GroES, plays an essential role in assisting protein folding. The GroEL-GroES system forms a nano-cage that allows encapsulation of the non-native substrate proteins and provides a physical environment optimized to promote and accelerate protein folding.</text>
</comment>
<evidence type="ECO:0000313" key="8">
    <source>
        <dbReference type="EMBL" id="PIU24505.1"/>
    </source>
</evidence>
<keyword evidence="2 3" id="KW-0143">Chaperone</keyword>
<dbReference type="NCBIfam" id="NF009487">
    <property type="entry name" value="PRK12849.1"/>
    <property type="match status" value="1"/>
</dbReference>
<feature type="binding site" evidence="3">
    <location>
        <position position="414"/>
    </location>
    <ligand>
        <name>ATP</name>
        <dbReference type="ChEBI" id="CHEBI:30616"/>
    </ligand>
</feature>
<dbReference type="Gene3D" id="3.30.260.10">
    <property type="entry name" value="TCP-1-like chaperonin intermediate domain"/>
    <property type="match status" value="1"/>
</dbReference>
<evidence type="ECO:0000256" key="7">
    <source>
        <dbReference type="SAM" id="MobiDB-lite"/>
    </source>
</evidence>
<proteinExistence type="inferred from homology"/>
<name>A0A2M6YCT1_9BACT</name>
<feature type="binding site" evidence="3">
    <location>
        <begin position="29"/>
        <end position="32"/>
    </location>
    <ligand>
        <name>ATP</name>
        <dbReference type="ChEBI" id="CHEBI:30616"/>
    </ligand>
</feature>
<dbReference type="CDD" id="cd03344">
    <property type="entry name" value="GroEL"/>
    <property type="match status" value="1"/>
</dbReference>
<dbReference type="GO" id="GO:0005524">
    <property type="term" value="F:ATP binding"/>
    <property type="evidence" value="ECO:0007669"/>
    <property type="project" value="UniProtKB-UniRule"/>
</dbReference>
<keyword evidence="3" id="KW-0963">Cytoplasm</keyword>
<dbReference type="EMBL" id="PEXI01000025">
    <property type="protein sequence ID" value="PIU24505.1"/>
    <property type="molecule type" value="Genomic_DNA"/>
</dbReference>
<organism evidence="8 9">
    <name type="scientific">Candidatus Berkelbacteria bacterium CG08_land_8_20_14_0_20_39_8</name>
    <dbReference type="NCBI Taxonomy" id="1974511"/>
    <lineage>
        <taxon>Bacteria</taxon>
        <taxon>Candidatus Berkelbacteria</taxon>
    </lineage>
</organism>
<dbReference type="FunFam" id="3.50.7.10:FF:000001">
    <property type="entry name" value="60 kDa chaperonin"/>
    <property type="match status" value="1"/>
</dbReference>
<dbReference type="SUPFAM" id="SSF52029">
    <property type="entry name" value="GroEL apical domain-like"/>
    <property type="match status" value="1"/>
</dbReference>
<dbReference type="NCBIfam" id="NF009488">
    <property type="entry name" value="PRK12850.1"/>
    <property type="match status" value="1"/>
</dbReference>
<dbReference type="HAMAP" id="MF_00600">
    <property type="entry name" value="CH60"/>
    <property type="match status" value="1"/>
</dbReference>
<keyword evidence="3" id="KW-0413">Isomerase</keyword>